<evidence type="ECO:0000313" key="1">
    <source>
        <dbReference type="EMBL" id="AKJ72482.1"/>
    </source>
</evidence>
<accession>A0A0K0N6X2</accession>
<dbReference type="EMBL" id="KR063278">
    <property type="protein sequence ID" value="AKJ72482.1"/>
    <property type="molecule type" value="Genomic_DNA"/>
</dbReference>
<dbReference type="Proteomes" id="UP000202743">
    <property type="component" value="Segment"/>
</dbReference>
<keyword evidence="2" id="KW-1185">Reference proteome</keyword>
<evidence type="ECO:0000313" key="2">
    <source>
        <dbReference type="Proteomes" id="UP000202743"/>
    </source>
</evidence>
<protein>
    <submittedName>
        <fullName evidence="1">Uncharacterized protein</fullName>
    </submittedName>
</protein>
<name>A0A0K0N6X2_9CAUD</name>
<proteinExistence type="predicted"/>
<reference evidence="1 2" key="1">
    <citation type="journal article" date="2015" name="PLoS ONE">
        <title>Lysis to Kill: Evaluation of the Lytic Abilities, and Genomics of Nine Bacteriophages Infective for Gordonia spp. and Their Potential Use in Activated Sludge Foam Biocontrol.</title>
        <authorList>
            <person name="Dyson Z.A."/>
            <person name="Tucci J."/>
            <person name="Seviour R.J."/>
            <person name="Petrovski S."/>
        </authorList>
    </citation>
    <scope>NUCLEOTIDE SEQUENCE [LARGE SCALE GENOMIC DNA]</scope>
</reference>
<organism evidence="1 2">
    <name type="scientific">Gordonia phage GMA7</name>
    <dbReference type="NCBI Taxonomy" id="1647286"/>
    <lineage>
        <taxon>Viruses</taxon>
        <taxon>Duplodnaviria</taxon>
        <taxon>Heunggongvirae</taxon>
        <taxon>Uroviricota</taxon>
        <taxon>Caudoviricetes</taxon>
        <taxon>Getseptimavirus</taxon>
        <taxon>Getseptimavirus GMA7</taxon>
    </lineage>
</organism>
<sequence length="50" mass="5812">MSLTIRVPLEDAKKVDRAKYIMLDAQAELERHNISFSNSRDVFDLESEDD</sequence>
<dbReference type="GeneID" id="26517405"/>
<gene>
    <name evidence="1" type="ORF">GMA7_45</name>
</gene>
<dbReference type="KEGG" id="vg:26517405"/>
<dbReference type="RefSeq" id="YP_009189182.1">
    <property type="nucleotide sequence ID" value="NC_028673.1"/>
</dbReference>